<evidence type="ECO:0000313" key="1">
    <source>
        <dbReference type="EMBL" id="EIC96104.1"/>
    </source>
</evidence>
<dbReference type="Proteomes" id="UP000005039">
    <property type="component" value="Unassembled WGS sequence"/>
</dbReference>
<sequence length="53" mass="5895">MMTNDKIKNDMTMATMLAAGLKNKSEYIVTDKYEVEIVSDGINGDIDCSNTFN</sequence>
<evidence type="ECO:0000313" key="2">
    <source>
        <dbReference type="Proteomes" id="UP000005039"/>
    </source>
</evidence>
<protein>
    <submittedName>
        <fullName evidence="1">Uncharacterized protein</fullName>
    </submittedName>
</protein>
<keyword evidence="2" id="KW-1185">Reference proteome</keyword>
<dbReference type="PATRIC" id="fig|1095750.3.peg.1176"/>
<proteinExistence type="predicted"/>
<reference evidence="1 2" key="1">
    <citation type="submission" date="2012-03" db="EMBL/GenBank/DDBJ databases">
        <authorList>
            <person name="Durkin A.S."/>
            <person name="McCorrison J."/>
            <person name="Torralba M."/>
            <person name="Gillis M."/>
            <person name="Methe B."/>
            <person name="Sutton G."/>
            <person name="Nelson K.E."/>
        </authorList>
    </citation>
    <scope>NUCLEOTIDE SEQUENCE [LARGE SCALE GENOMIC DNA]</scope>
    <source>
        <strain evidence="1 2">F0468</strain>
    </source>
</reference>
<name>I0R8U6_9FIRM</name>
<dbReference type="RefSeq" id="WP_008753804.1">
    <property type="nucleotide sequence ID" value="NZ_AJGH01000059.1"/>
</dbReference>
<gene>
    <name evidence="1" type="ORF">HMPREF9970_2456</name>
</gene>
<dbReference type="EMBL" id="AJGH01000059">
    <property type="protein sequence ID" value="EIC96104.1"/>
    <property type="molecule type" value="Genomic_DNA"/>
</dbReference>
<dbReference type="AlphaFoldDB" id="I0R8U6"/>
<accession>I0R8U6</accession>
<organism evidence="1 2">
    <name type="scientific">Lachnoanaerobaculum saburreum F0468</name>
    <dbReference type="NCBI Taxonomy" id="1095750"/>
    <lineage>
        <taxon>Bacteria</taxon>
        <taxon>Bacillati</taxon>
        <taxon>Bacillota</taxon>
        <taxon>Clostridia</taxon>
        <taxon>Lachnospirales</taxon>
        <taxon>Lachnospiraceae</taxon>
        <taxon>Lachnoanaerobaculum</taxon>
    </lineage>
</organism>
<comment type="caution">
    <text evidence="1">The sequence shown here is derived from an EMBL/GenBank/DDBJ whole genome shotgun (WGS) entry which is preliminary data.</text>
</comment>